<feature type="compositionally biased region" description="Low complexity" evidence="12">
    <location>
        <begin position="1114"/>
        <end position="1126"/>
    </location>
</feature>
<dbReference type="Pfam" id="PF07714">
    <property type="entry name" value="PK_Tyr_Ser-Thr"/>
    <property type="match status" value="2"/>
</dbReference>
<proteinExistence type="inferred from homology"/>
<organism evidence="17 18">
    <name type="scientific">Acanthamoeba castellanii (strain ATCC 30010 / Neff)</name>
    <dbReference type="NCBI Taxonomy" id="1257118"/>
    <lineage>
        <taxon>Eukaryota</taxon>
        <taxon>Amoebozoa</taxon>
        <taxon>Discosea</taxon>
        <taxon>Longamoebia</taxon>
        <taxon>Centramoebida</taxon>
        <taxon>Acanthamoebidae</taxon>
        <taxon>Acanthamoeba</taxon>
    </lineage>
</organism>
<dbReference type="InterPro" id="IPR000719">
    <property type="entry name" value="Prot_kinase_dom"/>
</dbReference>
<dbReference type="Gene3D" id="1.10.510.10">
    <property type="entry name" value="Transferase(Phosphotransferase) domain 1"/>
    <property type="match status" value="2"/>
</dbReference>
<evidence type="ECO:0000256" key="6">
    <source>
        <dbReference type="ARBA" id="ARBA00022741"/>
    </source>
</evidence>
<comment type="catalytic activity">
    <reaction evidence="9">
        <text>L-threonyl-[protein] + ATP = O-phospho-L-threonyl-[protein] + ADP + H(+)</text>
        <dbReference type="Rhea" id="RHEA:46608"/>
        <dbReference type="Rhea" id="RHEA-COMP:11060"/>
        <dbReference type="Rhea" id="RHEA-COMP:11605"/>
        <dbReference type="ChEBI" id="CHEBI:15378"/>
        <dbReference type="ChEBI" id="CHEBI:30013"/>
        <dbReference type="ChEBI" id="CHEBI:30616"/>
        <dbReference type="ChEBI" id="CHEBI:61977"/>
        <dbReference type="ChEBI" id="CHEBI:456216"/>
        <dbReference type="EC" id="2.7.11.1"/>
    </reaction>
</comment>
<dbReference type="Gene3D" id="2.10.25.10">
    <property type="entry name" value="Laminin"/>
    <property type="match status" value="1"/>
</dbReference>
<dbReference type="InterPro" id="IPR051681">
    <property type="entry name" value="Ser/Thr_Kinases-Pseudokinases"/>
</dbReference>
<keyword evidence="7" id="KW-0418">Kinase</keyword>
<dbReference type="PRINTS" id="PR00109">
    <property type="entry name" value="TYRKINASE"/>
</dbReference>
<feature type="binding site" evidence="11">
    <location>
        <position position="837"/>
    </location>
    <ligand>
        <name>ATP</name>
        <dbReference type="ChEBI" id="CHEBI:30616"/>
    </ligand>
</feature>
<evidence type="ECO:0000259" key="15">
    <source>
        <dbReference type="PROSITE" id="PS50011"/>
    </source>
</evidence>
<dbReference type="CDD" id="cd07302">
    <property type="entry name" value="CHD"/>
    <property type="match status" value="1"/>
</dbReference>
<keyword evidence="8 11" id="KW-0067">ATP-binding</keyword>
<keyword evidence="5" id="KW-0808">Transferase</keyword>
<dbReference type="SMART" id="SM00044">
    <property type="entry name" value="CYCc"/>
    <property type="match status" value="1"/>
</dbReference>
<feature type="binding site" evidence="11">
    <location>
        <position position="1443"/>
    </location>
    <ligand>
        <name>ATP</name>
        <dbReference type="ChEBI" id="CHEBI:30616"/>
    </ligand>
</feature>
<dbReference type="InterPro" id="IPR011009">
    <property type="entry name" value="Kinase-like_dom_sf"/>
</dbReference>
<keyword evidence="18" id="KW-1185">Reference proteome</keyword>
<dbReference type="PROSITE" id="PS00107">
    <property type="entry name" value="PROTEIN_KINASE_ATP"/>
    <property type="match status" value="2"/>
</dbReference>
<keyword evidence="13" id="KW-1133">Transmembrane helix</keyword>
<evidence type="ECO:0000256" key="1">
    <source>
        <dbReference type="ARBA" id="ARBA00004167"/>
    </source>
</evidence>
<dbReference type="EC" id="2.7.11.1" evidence="3"/>
<evidence type="ECO:0000256" key="9">
    <source>
        <dbReference type="ARBA" id="ARBA00047899"/>
    </source>
</evidence>
<feature type="chain" id="PRO_5003990649" description="non-specific serine/threonine protein kinase" evidence="14">
    <location>
        <begin position="31"/>
        <end position="1683"/>
    </location>
</feature>
<evidence type="ECO:0000256" key="7">
    <source>
        <dbReference type="ARBA" id="ARBA00022777"/>
    </source>
</evidence>
<feature type="domain" description="Guanylate cyclase" evidence="16">
    <location>
        <begin position="1145"/>
        <end position="1289"/>
    </location>
</feature>
<dbReference type="STRING" id="1257118.L8HDX0"/>
<dbReference type="PROSITE" id="PS50011">
    <property type="entry name" value="PROTEIN_KINASE_DOM"/>
    <property type="match status" value="2"/>
</dbReference>
<dbReference type="InterPro" id="IPR008271">
    <property type="entry name" value="Ser/Thr_kinase_AS"/>
</dbReference>
<keyword evidence="4" id="KW-0723">Serine/threonine-protein kinase</keyword>
<dbReference type="GO" id="GO:0035556">
    <property type="term" value="P:intracellular signal transduction"/>
    <property type="evidence" value="ECO:0007669"/>
    <property type="project" value="InterPro"/>
</dbReference>
<feature type="compositionally biased region" description="Low complexity" evidence="12">
    <location>
        <begin position="1365"/>
        <end position="1376"/>
    </location>
</feature>
<dbReference type="EMBL" id="KB007868">
    <property type="protein sequence ID" value="ELR22958.1"/>
    <property type="molecule type" value="Genomic_DNA"/>
</dbReference>
<evidence type="ECO:0000256" key="13">
    <source>
        <dbReference type="SAM" id="Phobius"/>
    </source>
</evidence>
<evidence type="ECO:0000256" key="4">
    <source>
        <dbReference type="ARBA" id="ARBA00022527"/>
    </source>
</evidence>
<evidence type="ECO:0000313" key="17">
    <source>
        <dbReference type="EMBL" id="ELR22958.1"/>
    </source>
</evidence>
<feature type="compositionally biased region" description="Low complexity" evidence="12">
    <location>
        <begin position="1080"/>
        <end position="1093"/>
    </location>
</feature>
<feature type="region of interest" description="Disordered" evidence="12">
    <location>
        <begin position="1114"/>
        <end position="1138"/>
    </location>
</feature>
<dbReference type="OMA" id="EWIVISD"/>
<evidence type="ECO:0000256" key="11">
    <source>
        <dbReference type="PROSITE-ProRule" id="PRU10141"/>
    </source>
</evidence>
<evidence type="ECO:0000256" key="14">
    <source>
        <dbReference type="SAM" id="SignalP"/>
    </source>
</evidence>
<dbReference type="OrthoDB" id="4062651at2759"/>
<dbReference type="GO" id="GO:0004674">
    <property type="term" value="F:protein serine/threonine kinase activity"/>
    <property type="evidence" value="ECO:0007669"/>
    <property type="project" value="UniProtKB-KW"/>
</dbReference>
<feature type="signal peptide" evidence="14">
    <location>
        <begin position="1"/>
        <end position="30"/>
    </location>
</feature>
<feature type="region of interest" description="Disordered" evidence="12">
    <location>
        <begin position="1072"/>
        <end position="1097"/>
    </location>
</feature>
<dbReference type="Pfam" id="PF00211">
    <property type="entry name" value="Guanylate_cyc"/>
    <property type="match status" value="1"/>
</dbReference>
<sequence length="1683" mass="184282">MGPSTPALVTIVAVWAFLLLTSHVSPGAAGVQLDGAGSSNSAGILAAWAHAYRYTRDDVRINYSQPGLQVALTQYSQGIVDFLATDRGVFGNDFSNLIQLPLAAQAMAMGYNIPSLHSSDPALIMNRTVLAAIWAGEITMWDDTAIRELNPALVGKLPSEPIAVGYIDSTITISFVEVLKKTLESFSDDFRVAFAAANRTFGKLPGAASGGTLKLISGSSPARAAWMMQTNYSMTFLNFAETVGQVPLMRMYNKAGTLVDPSVASVQSAMADFEAYYDNGEFTVDILDANGTNSWPMAYLTFLSMDFNGSYADCTNVQELLNFVSWIDTNDEASSTAIAANVAPLDIGLRKKLINQLNGVQCNGQQAFTKAFLVGVGAELSLITSWSVSWSADQSKLKYYQETSTVAKEQLVQYNSDFGVSVNALTDGWVQQMSDVGQIPAAAFALAPGYNIPELAGNYLVLDCETLAAIYLNSITMWNDSRIKSINSPVVAALLPAQPIVVVTLSESSAITQLFTYMLNATVPSFAAQKKTPYELTACLGKVGVGGLPHFPVLDAFNRSLTASDGVGLTSLLRSTTYSIATWMHQPLLQSRSLGVASMINPANKTVRASMTSVASAMNDFLQSGTPLAYTSLVLGKGEASWPLATFASIIYRQKSMNDCSDARALADFLWWSQFDPNAEQVAISQNYVLASSIARAKSYFLRLMKNFTCDGVAASSYAGCINDGMLCSDQGTCTDGVCQCNSGRTGQYCDQLSQSRISDDQLVAILLGTIIPLAFCCCLLLVGAIIWAGYLSRARKRGEDDWEIRYDELEVGAHLGTGGFGEVYRATWKGTEVAVKVMLAERVTKDMARRFKDEVRVMTALRHPNVVLFMAASTKAPKMCIVMEYMALGCLFDLLHNELIPELPFALKAKMAYQASKGMHFLHSSGIVHRDLKSLNLLLDTKWNVKVSDFGLTKFKEDIGKGAERDIGGSVHWTAPEILNESADVDYILADVYSFGIILWELLTREQPYFGLSPSAVAISVIRDGLRPHMPHNLGGWPAEYDELITSCWHHDTTIRPTFLEIMTRLSTMHGGSTSAGVTTYTSKTSSSSGNSGLANIPKRNSFGSWTLPSATNSSVGSSHSSRNSLAAAPMTGKDVRPPEGEVTIVFTDITRAASLWEFNAAAMRDATLLHNDILRRALQKHRGYEVVFIKDKNSGEGSFCMAFQHSTDALAWCSEVQQVLLAAFWPEELLEHPGAAEEWGDTDNRVMFKGLRVRMGVHVGTPRMVRDPMTRRMEYIGPVVNAAARITALTHGGQIVMSQATYVRVKNDLAAQGKVILGLGRFEMPDHPRGSKLYELKIAGLEGRFFGGVAIDNLDHEADRSTSTRASSNRSTISGASSAGSEVQTVVGEGMMFKEDTFLTSANLCRWIIDFAEIQVGRQVGLGSYGTVYHGRWKGVEVAVKRFIKQKLDERRMLEFRAEMAFLSELHHPNIVLFIGACVKKPNLCIVTEFMKQGSLKDILTDSSIKLTWQHKLQMLRRAALGINYLHSLHPIIVHRDLKPSNLLVDENWNVKVADFGFARIKEENATMTRCGTPCWTAPEVIRGDKYDERADVFSFGVVMWQVLTRKEPFAGRNFMGVSLDVLEGKRPQIPNDCPPEFTKMLKRCWHASPGKRPHMDDVLAFLDGLIAGDEEDDTYQPSVV</sequence>
<dbReference type="SUPFAM" id="SSF56112">
    <property type="entry name" value="Protein kinase-like (PK-like)"/>
    <property type="match status" value="2"/>
</dbReference>
<evidence type="ECO:0000256" key="2">
    <source>
        <dbReference type="ARBA" id="ARBA00005843"/>
    </source>
</evidence>
<evidence type="ECO:0000313" key="18">
    <source>
        <dbReference type="Proteomes" id="UP000011083"/>
    </source>
</evidence>
<evidence type="ECO:0000256" key="10">
    <source>
        <dbReference type="ARBA" id="ARBA00048679"/>
    </source>
</evidence>
<evidence type="ECO:0000256" key="8">
    <source>
        <dbReference type="ARBA" id="ARBA00022840"/>
    </source>
</evidence>
<reference evidence="17 18" key="1">
    <citation type="journal article" date="2013" name="Genome Biol.">
        <title>Genome of Acanthamoeba castellanii highlights extensive lateral gene transfer and early evolution of tyrosine kinase signaling.</title>
        <authorList>
            <person name="Clarke M."/>
            <person name="Lohan A.J."/>
            <person name="Liu B."/>
            <person name="Lagkouvardos I."/>
            <person name="Roy S."/>
            <person name="Zafar N."/>
            <person name="Bertelli C."/>
            <person name="Schilde C."/>
            <person name="Kianianmomeni A."/>
            <person name="Burglin T.R."/>
            <person name="Frech C."/>
            <person name="Turcotte B."/>
            <person name="Kopec K.O."/>
            <person name="Synnott J.M."/>
            <person name="Choo C."/>
            <person name="Paponov I."/>
            <person name="Finkler A."/>
            <person name="Soon Heng Tan C."/>
            <person name="Hutchins A.P."/>
            <person name="Weinmeier T."/>
            <person name="Rattei T."/>
            <person name="Chu J.S."/>
            <person name="Gimenez G."/>
            <person name="Irimia M."/>
            <person name="Rigden D.J."/>
            <person name="Fitzpatrick D.A."/>
            <person name="Lorenzo-Morales J."/>
            <person name="Bateman A."/>
            <person name="Chiu C.H."/>
            <person name="Tang P."/>
            <person name="Hegemann P."/>
            <person name="Fromm H."/>
            <person name="Raoult D."/>
            <person name="Greub G."/>
            <person name="Miranda-Saavedra D."/>
            <person name="Chen N."/>
            <person name="Nash P."/>
            <person name="Ginger M.L."/>
            <person name="Horn M."/>
            <person name="Schaap P."/>
            <person name="Caler L."/>
            <person name="Loftus B."/>
        </authorList>
    </citation>
    <scope>NUCLEOTIDE SEQUENCE [LARGE SCALE GENOMIC DNA]</scope>
    <source>
        <strain evidence="17 18">Neff</strain>
    </source>
</reference>
<keyword evidence="14" id="KW-0732">Signal</keyword>
<feature type="transmembrane region" description="Helical" evidence="13">
    <location>
        <begin position="763"/>
        <end position="788"/>
    </location>
</feature>
<dbReference type="VEuPathDB" id="AmoebaDB:ACA1_036510"/>
<dbReference type="RefSeq" id="XP_004352097.1">
    <property type="nucleotide sequence ID" value="XM_004352045.1"/>
</dbReference>
<dbReference type="Gene3D" id="3.30.70.1230">
    <property type="entry name" value="Nucleotide cyclase"/>
    <property type="match status" value="1"/>
</dbReference>
<dbReference type="FunFam" id="3.30.200.20:FF:000060">
    <property type="entry name" value="Serine/threonine-protein kinase isoform 1"/>
    <property type="match status" value="2"/>
</dbReference>
<dbReference type="InterPro" id="IPR001054">
    <property type="entry name" value="A/G_cyclase"/>
</dbReference>
<dbReference type="GO" id="GO:0016020">
    <property type="term" value="C:membrane"/>
    <property type="evidence" value="ECO:0007669"/>
    <property type="project" value="UniProtKB-SubCell"/>
</dbReference>
<feature type="domain" description="Protein kinase" evidence="15">
    <location>
        <begin position="810"/>
        <end position="1070"/>
    </location>
</feature>
<evidence type="ECO:0000256" key="3">
    <source>
        <dbReference type="ARBA" id="ARBA00012513"/>
    </source>
</evidence>
<dbReference type="PROSITE" id="PS50125">
    <property type="entry name" value="GUANYLATE_CYCLASE_2"/>
    <property type="match status" value="1"/>
</dbReference>
<evidence type="ECO:0000256" key="5">
    <source>
        <dbReference type="ARBA" id="ARBA00022679"/>
    </source>
</evidence>
<dbReference type="Gene3D" id="3.30.200.20">
    <property type="entry name" value="Phosphorylase Kinase, domain 1"/>
    <property type="match status" value="2"/>
</dbReference>
<gene>
    <name evidence="17" type="ORF">ACA1_036510</name>
</gene>
<dbReference type="GO" id="GO:0009190">
    <property type="term" value="P:cyclic nucleotide biosynthetic process"/>
    <property type="evidence" value="ECO:0007669"/>
    <property type="project" value="InterPro"/>
</dbReference>
<keyword evidence="13" id="KW-0472">Membrane</keyword>
<dbReference type="InterPro" id="IPR001245">
    <property type="entry name" value="Ser-Thr/Tyr_kinase_cat_dom"/>
</dbReference>
<evidence type="ECO:0000259" key="16">
    <source>
        <dbReference type="PROSITE" id="PS50125"/>
    </source>
</evidence>
<dbReference type="CDD" id="cd13999">
    <property type="entry name" value="STKc_MAP3K-like"/>
    <property type="match status" value="2"/>
</dbReference>
<comment type="subcellular location">
    <subcellularLocation>
        <location evidence="1">Membrane</location>
        <topology evidence="1">Single-pass membrane protein</topology>
    </subcellularLocation>
</comment>
<dbReference type="PANTHER" id="PTHR44329:SF298">
    <property type="entry name" value="MIXED LINEAGE KINASE DOMAIN-LIKE PROTEIN"/>
    <property type="match status" value="1"/>
</dbReference>
<dbReference type="InterPro" id="IPR029787">
    <property type="entry name" value="Nucleotide_cyclase"/>
</dbReference>
<dbReference type="SUPFAM" id="SSF55073">
    <property type="entry name" value="Nucleotide cyclase"/>
    <property type="match status" value="1"/>
</dbReference>
<name>L8HDX0_ACACF</name>
<dbReference type="Proteomes" id="UP000011083">
    <property type="component" value="Unassembled WGS sequence"/>
</dbReference>
<dbReference type="InterPro" id="IPR017441">
    <property type="entry name" value="Protein_kinase_ATP_BS"/>
</dbReference>
<feature type="domain" description="Protein kinase" evidence="15">
    <location>
        <begin position="1416"/>
        <end position="1669"/>
    </location>
</feature>
<feature type="region of interest" description="Disordered" evidence="12">
    <location>
        <begin position="1360"/>
        <end position="1379"/>
    </location>
</feature>
<evidence type="ECO:0000256" key="12">
    <source>
        <dbReference type="SAM" id="MobiDB-lite"/>
    </source>
</evidence>
<dbReference type="Gene3D" id="3.40.190.10">
    <property type="entry name" value="Periplasmic binding protein-like II"/>
    <property type="match status" value="4"/>
</dbReference>
<dbReference type="GO" id="GO:0005524">
    <property type="term" value="F:ATP binding"/>
    <property type="evidence" value="ECO:0007669"/>
    <property type="project" value="UniProtKB-UniRule"/>
</dbReference>
<dbReference type="KEGG" id="acan:ACA1_036510"/>
<keyword evidence="6 11" id="KW-0547">Nucleotide-binding</keyword>
<dbReference type="PROSITE" id="PS00108">
    <property type="entry name" value="PROTEIN_KINASE_ST"/>
    <property type="match status" value="2"/>
</dbReference>
<dbReference type="SUPFAM" id="SSF53850">
    <property type="entry name" value="Periplasmic binding protein-like II"/>
    <property type="match status" value="2"/>
</dbReference>
<dbReference type="PANTHER" id="PTHR44329">
    <property type="entry name" value="SERINE/THREONINE-PROTEIN KINASE TNNI3K-RELATED"/>
    <property type="match status" value="1"/>
</dbReference>
<dbReference type="GeneID" id="14923925"/>
<comment type="similarity">
    <text evidence="2">Belongs to the protein kinase superfamily. TKL Ser/Thr protein kinase family.</text>
</comment>
<dbReference type="InterPro" id="IPR024370">
    <property type="entry name" value="PBP_domain"/>
</dbReference>
<protein>
    <recommendedName>
        <fullName evidence="3">non-specific serine/threonine protein kinase</fullName>
        <ecNumber evidence="3">2.7.11.1</ecNumber>
    </recommendedName>
</protein>
<dbReference type="SMART" id="SM00220">
    <property type="entry name" value="S_TKc"/>
    <property type="match status" value="2"/>
</dbReference>
<comment type="catalytic activity">
    <reaction evidence="10">
        <text>L-seryl-[protein] + ATP = O-phospho-L-seryl-[protein] + ADP + H(+)</text>
        <dbReference type="Rhea" id="RHEA:17989"/>
        <dbReference type="Rhea" id="RHEA-COMP:9863"/>
        <dbReference type="Rhea" id="RHEA-COMP:11604"/>
        <dbReference type="ChEBI" id="CHEBI:15378"/>
        <dbReference type="ChEBI" id="CHEBI:29999"/>
        <dbReference type="ChEBI" id="CHEBI:30616"/>
        <dbReference type="ChEBI" id="CHEBI:83421"/>
        <dbReference type="ChEBI" id="CHEBI:456216"/>
        <dbReference type="EC" id="2.7.11.1"/>
    </reaction>
</comment>
<dbReference type="Pfam" id="PF12849">
    <property type="entry name" value="PBP_like_2"/>
    <property type="match status" value="2"/>
</dbReference>
<keyword evidence="13" id="KW-0812">Transmembrane</keyword>
<accession>L8HDX0</accession>